<keyword evidence="2" id="KW-1185">Reference proteome</keyword>
<protein>
    <submittedName>
        <fullName evidence="1">Uncharacterized protein</fullName>
    </submittedName>
</protein>
<reference evidence="2" key="1">
    <citation type="journal article" date="2022" name="Mol. Ecol. Resour.">
        <title>The genomes of chicory, endive, great burdock and yacon provide insights into Asteraceae palaeo-polyploidization history and plant inulin production.</title>
        <authorList>
            <person name="Fan W."/>
            <person name="Wang S."/>
            <person name="Wang H."/>
            <person name="Wang A."/>
            <person name="Jiang F."/>
            <person name="Liu H."/>
            <person name="Zhao H."/>
            <person name="Xu D."/>
            <person name="Zhang Y."/>
        </authorList>
    </citation>
    <scope>NUCLEOTIDE SEQUENCE [LARGE SCALE GENOMIC DNA]</scope>
    <source>
        <strain evidence="2">cv. Niubang</strain>
    </source>
</reference>
<comment type="caution">
    <text evidence="1">The sequence shown here is derived from an EMBL/GenBank/DDBJ whole genome shotgun (WGS) entry which is preliminary data.</text>
</comment>
<accession>A0ACB9DGH6</accession>
<reference evidence="1 2" key="2">
    <citation type="journal article" date="2022" name="Mol. Ecol. Resour.">
        <title>The genomes of chicory, endive, great burdock and yacon provide insights into Asteraceae paleo-polyploidization history and plant inulin production.</title>
        <authorList>
            <person name="Fan W."/>
            <person name="Wang S."/>
            <person name="Wang H."/>
            <person name="Wang A."/>
            <person name="Jiang F."/>
            <person name="Liu H."/>
            <person name="Zhao H."/>
            <person name="Xu D."/>
            <person name="Zhang Y."/>
        </authorList>
    </citation>
    <scope>NUCLEOTIDE SEQUENCE [LARGE SCALE GENOMIC DNA]</scope>
    <source>
        <strain evidence="2">cv. Niubang</strain>
    </source>
</reference>
<organism evidence="1 2">
    <name type="scientific">Arctium lappa</name>
    <name type="common">Greater burdock</name>
    <name type="synonym">Lappa major</name>
    <dbReference type="NCBI Taxonomy" id="4217"/>
    <lineage>
        <taxon>Eukaryota</taxon>
        <taxon>Viridiplantae</taxon>
        <taxon>Streptophyta</taxon>
        <taxon>Embryophyta</taxon>
        <taxon>Tracheophyta</taxon>
        <taxon>Spermatophyta</taxon>
        <taxon>Magnoliopsida</taxon>
        <taxon>eudicotyledons</taxon>
        <taxon>Gunneridae</taxon>
        <taxon>Pentapetalae</taxon>
        <taxon>asterids</taxon>
        <taxon>campanulids</taxon>
        <taxon>Asterales</taxon>
        <taxon>Asteraceae</taxon>
        <taxon>Carduoideae</taxon>
        <taxon>Cardueae</taxon>
        <taxon>Arctiinae</taxon>
        <taxon>Arctium</taxon>
    </lineage>
</organism>
<gene>
    <name evidence="1" type="ORF">L6452_08055</name>
</gene>
<dbReference type="Proteomes" id="UP001055879">
    <property type="component" value="Linkage Group LG03"/>
</dbReference>
<name>A0ACB9DGH6_ARCLA</name>
<proteinExistence type="predicted"/>
<dbReference type="EMBL" id="CM042049">
    <property type="protein sequence ID" value="KAI3745652.1"/>
    <property type="molecule type" value="Genomic_DNA"/>
</dbReference>
<evidence type="ECO:0000313" key="1">
    <source>
        <dbReference type="EMBL" id="KAI3745652.1"/>
    </source>
</evidence>
<sequence length="71" mass="8680">MFNSGRQHQLRSSMGEKNWSLVEENWWSSLKKDDRNLKRKRKIDAPIILHSFIHSYPSTQDFHYQIKLFHH</sequence>
<evidence type="ECO:0000313" key="2">
    <source>
        <dbReference type="Proteomes" id="UP001055879"/>
    </source>
</evidence>